<feature type="region of interest" description="Disordered" evidence="2">
    <location>
        <begin position="466"/>
        <end position="492"/>
    </location>
</feature>
<dbReference type="GeneID" id="20226857"/>
<feature type="region of interest" description="Disordered" evidence="2">
    <location>
        <begin position="48"/>
        <end position="75"/>
    </location>
</feature>
<feature type="compositionally biased region" description="Pro residues" evidence="2">
    <location>
        <begin position="108"/>
        <end position="119"/>
    </location>
</feature>
<feature type="compositionally biased region" description="Low complexity" evidence="2">
    <location>
        <begin position="882"/>
        <end position="893"/>
    </location>
</feature>
<keyword evidence="1" id="KW-0694">RNA-binding</keyword>
<feature type="compositionally biased region" description="Basic and acidic residues" evidence="2">
    <location>
        <begin position="470"/>
        <end position="490"/>
    </location>
</feature>
<protein>
    <recommendedName>
        <fullName evidence="3">RRM domain-containing protein</fullName>
    </recommendedName>
</protein>
<feature type="domain" description="RRM" evidence="3">
    <location>
        <begin position="730"/>
        <end position="828"/>
    </location>
</feature>
<organism evidence="5">
    <name type="scientific">Aureococcus anophagefferens</name>
    <name type="common">Harmful bloom alga</name>
    <dbReference type="NCBI Taxonomy" id="44056"/>
    <lineage>
        <taxon>Eukaryota</taxon>
        <taxon>Sar</taxon>
        <taxon>Stramenopiles</taxon>
        <taxon>Ochrophyta</taxon>
        <taxon>Pelagophyceae</taxon>
        <taxon>Pelagomonadales</taxon>
        <taxon>Pelagomonadaceae</taxon>
        <taxon>Aureococcus</taxon>
    </lineage>
</organism>
<evidence type="ECO:0000313" key="5">
    <source>
        <dbReference type="Proteomes" id="UP000002729"/>
    </source>
</evidence>
<feature type="region of interest" description="Disordered" evidence="2">
    <location>
        <begin position="534"/>
        <end position="617"/>
    </location>
</feature>
<dbReference type="GO" id="GO:0003723">
    <property type="term" value="F:RNA binding"/>
    <property type="evidence" value="ECO:0007669"/>
    <property type="project" value="UniProtKB-UniRule"/>
</dbReference>
<dbReference type="SUPFAM" id="SSF52266">
    <property type="entry name" value="SGNH hydrolase"/>
    <property type="match status" value="1"/>
</dbReference>
<dbReference type="OrthoDB" id="505607at2759"/>
<name>F0YPY0_AURAN</name>
<dbReference type="KEGG" id="aaf:AURANDRAFT_68526"/>
<accession>F0YPY0</accession>
<feature type="compositionally biased region" description="Basic and acidic residues" evidence="2">
    <location>
        <begin position="861"/>
        <end position="870"/>
    </location>
</feature>
<dbReference type="eggNOG" id="KOG1388">
    <property type="taxonomic scope" value="Eukaryota"/>
</dbReference>
<dbReference type="AlphaFoldDB" id="F0YPY0"/>
<dbReference type="EMBL" id="GL833294">
    <property type="protein sequence ID" value="EGB02829.1"/>
    <property type="molecule type" value="Genomic_DNA"/>
</dbReference>
<dbReference type="CDD" id="cd00590">
    <property type="entry name" value="RRM_SF"/>
    <property type="match status" value="1"/>
</dbReference>
<dbReference type="PROSITE" id="PS50102">
    <property type="entry name" value="RRM"/>
    <property type="match status" value="1"/>
</dbReference>
<evidence type="ECO:0000259" key="3">
    <source>
        <dbReference type="PROSITE" id="PS50102"/>
    </source>
</evidence>
<feature type="compositionally biased region" description="Basic residues" evidence="2">
    <location>
        <begin position="58"/>
        <end position="68"/>
    </location>
</feature>
<proteinExistence type="predicted"/>
<dbReference type="Gene3D" id="3.40.50.1110">
    <property type="entry name" value="SGNH hydrolase"/>
    <property type="match status" value="1"/>
</dbReference>
<dbReference type="InterPro" id="IPR036514">
    <property type="entry name" value="SGNH_hydro_sf"/>
</dbReference>
<gene>
    <name evidence="4" type="ORF">AURANDRAFT_68526</name>
</gene>
<evidence type="ECO:0000313" key="4">
    <source>
        <dbReference type="EMBL" id="EGB02829.1"/>
    </source>
</evidence>
<keyword evidence="5" id="KW-1185">Reference proteome</keyword>
<sequence length="893" mass="95230">MRAGLARDRAVWKVAALARLRSLVKRVGDLEASLETAAAAAPAAAAAAAPAAEEAPAPRRRKVPRRPAHREPGFIPPPCCEHVPYRLLSVKAQVPPTPPRLDRKKPPPPRARSPEPPPKTYVARARTSMCDADGTCHEQPAVPSPRTRWTIGTQGMREWFAFHQALANEAAAFAPRKPPLVFVGDSITETWRGTSVGRPIARASGAPDVLREKFGDRWDPLALAISGDQTQHALWRLQHGELPRGNATFVLLIGTNNLGNGHLPGPTAEGVVAVAEALARRGRVVVAKIFPRDDAHRLAALCPPRCGEDGGPFASFAPAVDKANAAVEAALRNRPGVEVVDCNDLWGSPVDVSLVPDRLHPNRAGMALYADCLLARASDERKEAPAPACSPAAAAAALGDLGAAVEAHAASAAFLARRMRTLGRRGGAFGAILDARGADCERWSAALLRDFLPALALEKHGVAAGVPPARGDDAPRPRGDDAPRPCDGSRFRGKNFLLEGRHEGHDDDEHHLRIEHHATAPAMLKAMLSLGARERDATAPEGNETPEARAVAEPSPRRSMGRQLSLGVLGRFLPSPVGRPSDGASTKDAPKKDAPSRRSFGAGRRDSSQASLGGENYSGTLGDASFEAMEDLTAGAVKVLDGTGAEFKVLRWSDVNNVVAITALLDDEIQASLAPLTEKLTAEACDHCSLAYIPRDAFRKGVLPVWPQGDTVLLEMLAEQAGVSGVPRSQTVWVGGVPEALCAPEWLEGQFKRFGGIATVSCRAKPMRGGRHRSWALVSFWTELAALAAAREDGGRLALPDLGGIVLDVKIDENPTKSRALAILQTQRKASHRRRSSAVVGREKRKFSGERFVSAVAARFSPEHAEDPSQRRSSLLAKGRDTTPLGGPTTPRR</sequence>
<reference evidence="4 5" key="1">
    <citation type="journal article" date="2011" name="Proc. Natl. Acad. Sci. U.S.A.">
        <title>Niche of harmful alga Aureococcus anophagefferens revealed through ecogenomics.</title>
        <authorList>
            <person name="Gobler C.J."/>
            <person name="Berry D.L."/>
            <person name="Dyhrman S.T."/>
            <person name="Wilhelm S.W."/>
            <person name="Salamov A."/>
            <person name="Lobanov A.V."/>
            <person name="Zhang Y."/>
            <person name="Collier J.L."/>
            <person name="Wurch L.L."/>
            <person name="Kustka A.B."/>
            <person name="Dill B.D."/>
            <person name="Shah M."/>
            <person name="VerBerkmoes N.C."/>
            <person name="Kuo A."/>
            <person name="Terry A."/>
            <person name="Pangilinan J."/>
            <person name="Lindquist E.A."/>
            <person name="Lucas S."/>
            <person name="Paulsen I.T."/>
            <person name="Hattenrath-Lehmann T.K."/>
            <person name="Talmage S.C."/>
            <person name="Walker E.A."/>
            <person name="Koch F."/>
            <person name="Burson A.M."/>
            <person name="Marcoval M.A."/>
            <person name="Tang Y.Z."/>
            <person name="Lecleir G.R."/>
            <person name="Coyne K.J."/>
            <person name="Berg G.M."/>
            <person name="Bertrand E.M."/>
            <person name="Saito M.A."/>
            <person name="Gladyshev V.N."/>
            <person name="Grigoriev I.V."/>
        </authorList>
    </citation>
    <scope>NUCLEOTIDE SEQUENCE [LARGE SCALE GENOMIC DNA]</scope>
    <source>
        <strain evidence="5">CCMP 1984</strain>
    </source>
</reference>
<feature type="non-terminal residue" evidence="4">
    <location>
        <position position="893"/>
    </location>
</feature>
<feature type="region of interest" description="Disordered" evidence="2">
    <location>
        <begin position="91"/>
        <end position="121"/>
    </location>
</feature>
<dbReference type="Proteomes" id="UP000002729">
    <property type="component" value="Unassembled WGS sequence"/>
</dbReference>
<evidence type="ECO:0000256" key="2">
    <source>
        <dbReference type="SAM" id="MobiDB-lite"/>
    </source>
</evidence>
<feature type="region of interest" description="Disordered" evidence="2">
    <location>
        <begin position="858"/>
        <end position="893"/>
    </location>
</feature>
<evidence type="ECO:0000256" key="1">
    <source>
        <dbReference type="PROSITE-ProRule" id="PRU00176"/>
    </source>
</evidence>
<dbReference type="RefSeq" id="XP_009042473.1">
    <property type="nucleotide sequence ID" value="XM_009044225.1"/>
</dbReference>
<dbReference type="Pfam" id="PF13472">
    <property type="entry name" value="Lipase_GDSL_2"/>
    <property type="match status" value="1"/>
</dbReference>
<dbReference type="SUPFAM" id="SSF54928">
    <property type="entry name" value="RNA-binding domain, RBD"/>
    <property type="match status" value="1"/>
</dbReference>
<dbReference type="InterPro" id="IPR000504">
    <property type="entry name" value="RRM_dom"/>
</dbReference>
<dbReference type="InterPro" id="IPR035979">
    <property type="entry name" value="RBD_domain_sf"/>
</dbReference>
<dbReference type="InParanoid" id="F0YPY0"/>
<dbReference type="InterPro" id="IPR013830">
    <property type="entry name" value="SGNH_hydro"/>
</dbReference>